<comment type="caution">
    <text evidence="1">The sequence shown here is derived from an EMBL/GenBank/DDBJ whole genome shotgun (WGS) entry which is preliminary data.</text>
</comment>
<evidence type="ECO:0000313" key="2">
    <source>
        <dbReference type="Proteomes" id="UP001054945"/>
    </source>
</evidence>
<protein>
    <submittedName>
        <fullName evidence="1">Uncharacterized protein</fullName>
    </submittedName>
</protein>
<keyword evidence="2" id="KW-1185">Reference proteome</keyword>
<name>A0AAV4SS80_CAEEX</name>
<organism evidence="1 2">
    <name type="scientific">Caerostris extrusa</name>
    <name type="common">Bark spider</name>
    <name type="synonym">Caerostris bankana</name>
    <dbReference type="NCBI Taxonomy" id="172846"/>
    <lineage>
        <taxon>Eukaryota</taxon>
        <taxon>Metazoa</taxon>
        <taxon>Ecdysozoa</taxon>
        <taxon>Arthropoda</taxon>
        <taxon>Chelicerata</taxon>
        <taxon>Arachnida</taxon>
        <taxon>Araneae</taxon>
        <taxon>Araneomorphae</taxon>
        <taxon>Entelegynae</taxon>
        <taxon>Araneoidea</taxon>
        <taxon>Araneidae</taxon>
        <taxon>Caerostris</taxon>
    </lineage>
</organism>
<dbReference type="EMBL" id="BPLR01010067">
    <property type="protein sequence ID" value="GIY36595.1"/>
    <property type="molecule type" value="Genomic_DNA"/>
</dbReference>
<reference evidence="1 2" key="1">
    <citation type="submission" date="2021-06" db="EMBL/GenBank/DDBJ databases">
        <title>Caerostris extrusa draft genome.</title>
        <authorList>
            <person name="Kono N."/>
            <person name="Arakawa K."/>
        </authorList>
    </citation>
    <scope>NUCLEOTIDE SEQUENCE [LARGE SCALE GENOMIC DNA]</scope>
</reference>
<dbReference type="AlphaFoldDB" id="A0AAV4SS80"/>
<proteinExistence type="predicted"/>
<dbReference type="Proteomes" id="UP001054945">
    <property type="component" value="Unassembled WGS sequence"/>
</dbReference>
<sequence length="101" mass="11441">MFVGKSDRWLHVSLMCKSFILWATIGDKIADQEHFQGVALLRSLPCYIGETNEKYYKTASKLLNHKFPLSIQSLANAVKFVVESLLFHEGCLMDASSVFIN</sequence>
<accession>A0AAV4SS80</accession>
<evidence type="ECO:0000313" key="1">
    <source>
        <dbReference type="EMBL" id="GIY36595.1"/>
    </source>
</evidence>
<gene>
    <name evidence="1" type="ORF">CEXT_675371</name>
</gene>